<evidence type="ECO:0000313" key="3">
    <source>
        <dbReference type="EMBL" id="SDN01903.1"/>
    </source>
</evidence>
<dbReference type="InterPro" id="IPR038475">
    <property type="entry name" value="RecG_C_sf"/>
</dbReference>
<dbReference type="OrthoDB" id="9805115at2"/>
<name>A0A1G9Y0G1_9HYPH</name>
<dbReference type="InterPro" id="IPR036388">
    <property type="entry name" value="WH-like_DNA-bd_sf"/>
</dbReference>
<sequence>MKERQISEADALVLCKRAEDHFFDRKAAAFSGQKLQKIVVALANADGGEVVVGIADDKDEPDPAKRWNGHATAEDYNGLLQALHTLNPSVDVRYEFLKHETNGTIALHIFVERGADVNKTSDGKVYQRSGAQSLPLTAEQITELGFAKGARSYENMKLPDLPPEQIADARELASFLADYSPSTDPLDYAVNQHLMDIRDWTPLVAGILLFGDNPSAMMPRKCGVRISRYETREDDPEREHLKESYYIEGPAYRLIHASVEKIIAILSSISMWGTEGSEKKGYPPEAIWEVFVNAIIHRDYSISDDVHVTIFNDRIEIFSPGKLPGYVRVENILDARFNRNSKLVRCLNRYRDAPNKDMGEGLNTAFQKMKEWKLKPPTITEEGNYIKVVIRHAPLALPTEAIMNFLDTEPEITNKQARGLTGIKSENAVKKEFLKLQDEGVIERVPGRGGGHAAWRKVKAPEDAS</sequence>
<organism evidence="3 4">
    <name type="scientific">Methylobacterium phyllostachyos</name>
    <dbReference type="NCBI Taxonomy" id="582672"/>
    <lineage>
        <taxon>Bacteria</taxon>
        <taxon>Pseudomonadati</taxon>
        <taxon>Pseudomonadota</taxon>
        <taxon>Alphaproteobacteria</taxon>
        <taxon>Hyphomicrobiales</taxon>
        <taxon>Methylobacteriaceae</taxon>
        <taxon>Methylobacterium</taxon>
    </lineage>
</organism>
<proteinExistence type="predicted"/>
<feature type="domain" description="Schlafen AlbA-2" evidence="2">
    <location>
        <begin position="19"/>
        <end position="136"/>
    </location>
</feature>
<feature type="region of interest" description="Disordered" evidence="1">
    <location>
        <begin position="445"/>
        <end position="465"/>
    </location>
</feature>
<dbReference type="RefSeq" id="WP_091715296.1">
    <property type="nucleotide sequence ID" value="NZ_FNHS01000005.1"/>
</dbReference>
<dbReference type="STRING" id="582672.SAMN05216360_10592"/>
<dbReference type="AlphaFoldDB" id="A0A1G9Y0G1"/>
<evidence type="ECO:0000256" key="1">
    <source>
        <dbReference type="SAM" id="MobiDB-lite"/>
    </source>
</evidence>
<dbReference type="Pfam" id="PF04326">
    <property type="entry name" value="SLFN_AlbA_2"/>
    <property type="match status" value="1"/>
</dbReference>
<keyword evidence="4" id="KW-1185">Reference proteome</keyword>
<keyword evidence="3" id="KW-0378">Hydrolase</keyword>
<protein>
    <submittedName>
        <fullName evidence="3">ATP-dependent DNA helicase RecG</fullName>
    </submittedName>
</protein>
<dbReference type="EMBL" id="FNHS01000005">
    <property type="protein sequence ID" value="SDN01903.1"/>
    <property type="molecule type" value="Genomic_DNA"/>
</dbReference>
<gene>
    <name evidence="3" type="ORF">SAMN05216360_10592</name>
</gene>
<keyword evidence="3" id="KW-0547">Nucleotide-binding</keyword>
<dbReference type="Gene3D" id="3.30.950.30">
    <property type="entry name" value="Schlafen, AAA domain"/>
    <property type="match status" value="1"/>
</dbReference>
<accession>A0A1G9Y0G1</accession>
<evidence type="ECO:0000313" key="4">
    <source>
        <dbReference type="Proteomes" id="UP000198704"/>
    </source>
</evidence>
<dbReference type="GO" id="GO:0004386">
    <property type="term" value="F:helicase activity"/>
    <property type="evidence" value="ECO:0007669"/>
    <property type="project" value="UniProtKB-KW"/>
</dbReference>
<dbReference type="InterPro" id="IPR038461">
    <property type="entry name" value="Schlafen_AlbA_2_dom_sf"/>
</dbReference>
<dbReference type="Gene3D" id="1.10.10.10">
    <property type="entry name" value="Winged helix-like DNA-binding domain superfamily/Winged helix DNA-binding domain"/>
    <property type="match status" value="1"/>
</dbReference>
<reference evidence="4" key="1">
    <citation type="submission" date="2016-10" db="EMBL/GenBank/DDBJ databases">
        <authorList>
            <person name="Varghese N."/>
            <person name="Submissions S."/>
        </authorList>
    </citation>
    <scope>NUCLEOTIDE SEQUENCE [LARGE SCALE GENOMIC DNA]</scope>
    <source>
        <strain evidence="4">BL47</strain>
    </source>
</reference>
<dbReference type="Pfam" id="PF13749">
    <property type="entry name" value="HATPase_c_4"/>
    <property type="match status" value="1"/>
</dbReference>
<keyword evidence="3" id="KW-0067">ATP-binding</keyword>
<dbReference type="PANTHER" id="PTHR30595">
    <property type="entry name" value="GLPR-RELATED TRANSCRIPTIONAL REPRESSOR"/>
    <property type="match status" value="1"/>
</dbReference>
<keyword evidence="3" id="KW-0347">Helicase</keyword>
<evidence type="ECO:0000259" key="2">
    <source>
        <dbReference type="Pfam" id="PF04326"/>
    </source>
</evidence>
<dbReference type="InterPro" id="IPR007421">
    <property type="entry name" value="Schlafen_AlbA_2_dom"/>
</dbReference>
<dbReference type="Gene3D" id="3.30.565.60">
    <property type="match status" value="1"/>
</dbReference>
<dbReference type="Proteomes" id="UP000198704">
    <property type="component" value="Unassembled WGS sequence"/>
</dbReference>
<dbReference type="PANTHER" id="PTHR30595:SF6">
    <property type="entry name" value="SCHLAFEN ALBA-2 DOMAIN-CONTAINING PROTEIN"/>
    <property type="match status" value="1"/>
</dbReference>